<evidence type="ECO:0000313" key="2">
    <source>
        <dbReference type="EMBL" id="RPF42531.1"/>
    </source>
</evidence>
<reference evidence="2 3" key="1">
    <citation type="submission" date="2018-11" db="EMBL/GenBank/DDBJ databases">
        <title>Genomic Encyclopedia of Type Strains, Phase IV (KMG-IV): sequencing the most valuable type-strain genomes for metagenomic binning, comparative biology and taxonomic classification.</title>
        <authorList>
            <person name="Goeker M."/>
        </authorList>
    </citation>
    <scope>NUCLEOTIDE SEQUENCE [LARGE SCALE GENOMIC DNA]</scope>
    <source>
        <strain evidence="2 3">DSM 102936</strain>
    </source>
</reference>
<dbReference type="InterPro" id="IPR003141">
    <property type="entry name" value="Pol/His_phosphatase_N"/>
</dbReference>
<dbReference type="InterPro" id="IPR016195">
    <property type="entry name" value="Pol/histidinol_Pase-like"/>
</dbReference>
<gene>
    <name evidence="2" type="ORF">EDD75_1632</name>
</gene>
<dbReference type="EMBL" id="RKRE01000003">
    <property type="protein sequence ID" value="RPF42531.1"/>
    <property type="molecule type" value="Genomic_DNA"/>
</dbReference>
<dbReference type="Gene3D" id="1.10.150.650">
    <property type="match status" value="1"/>
</dbReference>
<dbReference type="GO" id="GO:0035312">
    <property type="term" value="F:5'-3' DNA exonuclease activity"/>
    <property type="evidence" value="ECO:0007669"/>
    <property type="project" value="TreeGrafter"/>
</dbReference>
<dbReference type="SMART" id="SM00481">
    <property type="entry name" value="POLIIIAc"/>
    <property type="match status" value="1"/>
</dbReference>
<comment type="caution">
    <text evidence="2">The sequence shown here is derived from an EMBL/GenBank/DDBJ whole genome shotgun (WGS) entry which is preliminary data.</text>
</comment>
<dbReference type="Proteomes" id="UP000282654">
    <property type="component" value="Unassembled WGS sequence"/>
</dbReference>
<dbReference type="AlphaFoldDB" id="A0A3N5BES4"/>
<dbReference type="PANTHER" id="PTHR42924">
    <property type="entry name" value="EXONUCLEASE"/>
    <property type="match status" value="1"/>
</dbReference>
<organism evidence="2 3">
    <name type="scientific">Thermodesulfitimonas autotrophica</name>
    <dbReference type="NCBI Taxonomy" id="1894989"/>
    <lineage>
        <taxon>Bacteria</taxon>
        <taxon>Bacillati</taxon>
        <taxon>Bacillota</taxon>
        <taxon>Clostridia</taxon>
        <taxon>Thermoanaerobacterales</taxon>
        <taxon>Thermoanaerobacteraceae</taxon>
        <taxon>Thermodesulfitimonas</taxon>
    </lineage>
</organism>
<name>A0A3N5BES4_9THEO</name>
<keyword evidence="3" id="KW-1185">Reference proteome</keyword>
<dbReference type="InterPro" id="IPR052018">
    <property type="entry name" value="PHP_domain"/>
</dbReference>
<proteinExistence type="predicted"/>
<dbReference type="CDD" id="cd07438">
    <property type="entry name" value="PHP_HisPPase_AMP"/>
    <property type="match status" value="1"/>
</dbReference>
<dbReference type="SUPFAM" id="SSF89550">
    <property type="entry name" value="PHP domain-like"/>
    <property type="match status" value="1"/>
</dbReference>
<evidence type="ECO:0000313" key="3">
    <source>
        <dbReference type="Proteomes" id="UP000282654"/>
    </source>
</evidence>
<dbReference type="PANTHER" id="PTHR42924:SF3">
    <property type="entry name" value="POLYMERASE_HISTIDINOL PHOSPHATASE N-TERMINAL DOMAIN-CONTAINING PROTEIN"/>
    <property type="match status" value="1"/>
</dbReference>
<protein>
    <recommendedName>
        <fullName evidence="1">Polymerase/histidinol phosphatase N-terminal domain-containing protein</fullName>
    </recommendedName>
</protein>
<dbReference type="InterPro" id="IPR004013">
    <property type="entry name" value="PHP_dom"/>
</dbReference>
<dbReference type="Gene3D" id="3.20.20.140">
    <property type="entry name" value="Metal-dependent hydrolases"/>
    <property type="match status" value="1"/>
</dbReference>
<evidence type="ECO:0000259" key="1">
    <source>
        <dbReference type="SMART" id="SM00481"/>
    </source>
</evidence>
<accession>A0A3N5BES4</accession>
<feature type="domain" description="Polymerase/histidinol phosphatase N-terminal" evidence="1">
    <location>
        <begin position="20"/>
        <end position="84"/>
    </location>
</feature>
<dbReference type="Pfam" id="PF02811">
    <property type="entry name" value="PHP"/>
    <property type="match status" value="1"/>
</dbReference>
<dbReference type="GO" id="GO:0004534">
    <property type="term" value="F:5'-3' RNA exonuclease activity"/>
    <property type="evidence" value="ECO:0007669"/>
    <property type="project" value="TreeGrafter"/>
</dbReference>
<sequence length="289" mass="30846">MGKIFYGCSVMSGNKNQGYCDLHVHTTASDGAETPEQVVERAVAMGLAAIAITDHDTVGGVAAALARAEQRITVVPGVEISTEENDREVHILGYFIDHNDSSLRAKLAWLAEQRQARAAKIVAKLKSHGIPVTLPEVAALASGVVGRAHIAFLLVQKGVVRTVEEAFARWLGRGCPAYVPRARLRAVDAVQLIRDANGAAVLAHPGVSGGADLLEELVPAGLCGIEAVYPEHAPEQEEYFRGLAARYGLIVTGGSDYHGPDRRYPLGTAVVGYSAVERLYRAARNTSKF</sequence>